<protein>
    <submittedName>
        <fullName evidence="2">Antibiotic biosynthesis monooxygenase</fullName>
    </submittedName>
</protein>
<keyword evidence="2" id="KW-0503">Monooxygenase</keyword>
<dbReference type="Gene3D" id="3.30.70.100">
    <property type="match status" value="1"/>
</dbReference>
<evidence type="ECO:0000313" key="3">
    <source>
        <dbReference type="Proteomes" id="UP001149821"/>
    </source>
</evidence>
<dbReference type="Pfam" id="PF03992">
    <property type="entry name" value="ABM"/>
    <property type="match status" value="1"/>
</dbReference>
<keyword evidence="2" id="KW-0560">Oxidoreductase</keyword>
<dbReference type="RefSeq" id="WP_274139447.1">
    <property type="nucleotide sequence ID" value="NZ_JAJUBB010000001.1"/>
</dbReference>
<dbReference type="SUPFAM" id="SSF54909">
    <property type="entry name" value="Dimeric alpha+beta barrel"/>
    <property type="match status" value="1"/>
</dbReference>
<dbReference type="GO" id="GO:0004497">
    <property type="term" value="F:monooxygenase activity"/>
    <property type="evidence" value="ECO:0007669"/>
    <property type="project" value="UniProtKB-KW"/>
</dbReference>
<comment type="caution">
    <text evidence="2">The sequence shown here is derived from an EMBL/GenBank/DDBJ whole genome shotgun (WGS) entry which is preliminary data.</text>
</comment>
<sequence>MSKVILKGHILVPEPELDIVKSELENHKRLTREEAGCLVFEVSQCIENPLRFDVYEEFVDKAAFESHQKRVKSSHWGEVTSNVSRYYEIFE</sequence>
<organism evidence="2 3">
    <name type="scientific">Enterovibrio qingdaonensis</name>
    <dbReference type="NCBI Taxonomy" id="2899818"/>
    <lineage>
        <taxon>Bacteria</taxon>
        <taxon>Pseudomonadati</taxon>
        <taxon>Pseudomonadota</taxon>
        <taxon>Gammaproteobacteria</taxon>
        <taxon>Vibrionales</taxon>
        <taxon>Vibrionaceae</taxon>
        <taxon>Enterovibrio</taxon>
    </lineage>
</organism>
<keyword evidence="3" id="KW-1185">Reference proteome</keyword>
<feature type="domain" description="ABM" evidence="1">
    <location>
        <begin position="11"/>
        <end position="70"/>
    </location>
</feature>
<proteinExistence type="predicted"/>
<evidence type="ECO:0000313" key="2">
    <source>
        <dbReference type="EMBL" id="MDD1779650.1"/>
    </source>
</evidence>
<dbReference type="Proteomes" id="UP001149821">
    <property type="component" value="Unassembled WGS sequence"/>
</dbReference>
<dbReference type="InterPro" id="IPR011008">
    <property type="entry name" value="Dimeric_a/b-barrel"/>
</dbReference>
<dbReference type="EMBL" id="JAJUBB010000001">
    <property type="protein sequence ID" value="MDD1779650.1"/>
    <property type="molecule type" value="Genomic_DNA"/>
</dbReference>
<name>A0ABT5QF91_9GAMM</name>
<gene>
    <name evidence="2" type="ORF">LRP49_00450</name>
</gene>
<accession>A0ABT5QF91</accession>
<dbReference type="InterPro" id="IPR007138">
    <property type="entry name" value="ABM_dom"/>
</dbReference>
<evidence type="ECO:0000259" key="1">
    <source>
        <dbReference type="Pfam" id="PF03992"/>
    </source>
</evidence>
<reference evidence="2" key="1">
    <citation type="submission" date="2021-12" db="EMBL/GenBank/DDBJ databases">
        <title>Enterovibrio ZSDZ35 sp. nov. and Enterovibrio ZSDZ42 sp. nov., isolated from coastal seawater in Qingdao.</title>
        <authorList>
            <person name="Zhang P."/>
        </authorList>
    </citation>
    <scope>NUCLEOTIDE SEQUENCE</scope>
    <source>
        <strain evidence="2">ZSDZ35</strain>
    </source>
</reference>